<evidence type="ECO:0000256" key="6">
    <source>
        <dbReference type="ARBA" id="ARBA00023212"/>
    </source>
</evidence>
<sequence>MECRANKFYVKQNELIALIRQSERERVNLEMQLCELDKLKPKHAKHKAEMIKSRLKNLYEEERSSKKRNAKIMRRLNNMELSLEDLLSCSNKLKQLKVDCRKIIARDYPNWKQYANELEKQVMLFCRGRNPEFNQNQPGHVAATEGFPSPRDKKLESKYYFGQHQPKMRVTSGGFQGQANNRCDPEVVPVKQNFDGDHLLMNPNEYDLKNPSSVVTPNVSNLFLSELNVLTYKERQPSYTQSSLEMSPKYSQISQHPDGTVSLLGEAKEQLIKADSVQFTQQGGKEQDAAQTDKPPILSKVKAPEQLKSVSFKMMPEVKSASAFEKKRDFASLQMLHHKDKNEEMSSEAQSSEKRLLKPDLTKLELTGEFDSRNIYGANTKTFTKSQPVNTPENVSGNIAGPVSENKHITDGAAEDTEFGINSLPEQIVRCPTATCKSVESISDSFGIANRSSNNIDLSDDPSDISDFGTEEGMLTDTNDAELNVKPVDAVVSDSSLFGNEWCSQPSTQTLSLDGLTVLLDIIEETFHSAKLNKDKYYRTVQNLDRGVQDIIKAANTGNKAEIKLDPVAISMLVFQQLSIIVQNISTKCLLPDSLFHSADWLSLTEKDVISSLGDCPPATSLWKRLFLHFQRIVNNNIMTVPELAAVFIPSLLHKDSNYQTQAFNIIVNLLGNATETKPLQQQNETNMKPQEQSVKEVSQHQLSPTEPKSRQHQLSTDIKPTQQETEIDIKALQENADTMYPHDFLSDSSSDSLAPIAKPADSNTNIWRKQEQKSFALKPVYSNSNPHSHQEKNVKDFDDDDEQDGKDVGDYLHESKSPKMSSSINISETPAYKTLLTGLMSSISLDEELADSDGESDDLEKEFGSSLSKHHLSGLVPETGETHSSAIEESPRNISANAKDDSIDFDFYD</sequence>
<dbReference type="PANTHER" id="PTHR16299:SF2">
    <property type="entry name" value="CENTROSOMAL PROTEIN KIZUNA"/>
    <property type="match status" value="1"/>
</dbReference>
<evidence type="ECO:0000256" key="3">
    <source>
        <dbReference type="ARBA" id="ARBA00010767"/>
    </source>
</evidence>
<feature type="region of interest" description="Disordered" evidence="10">
    <location>
        <begin position="681"/>
        <end position="724"/>
    </location>
</feature>
<dbReference type="GO" id="GO:0005813">
    <property type="term" value="C:centrosome"/>
    <property type="evidence" value="ECO:0007669"/>
    <property type="project" value="UniProtKB-SubCell"/>
</dbReference>
<feature type="region of interest" description="Disordered" evidence="10">
    <location>
        <begin position="871"/>
        <end position="910"/>
    </location>
</feature>
<feature type="region of interest" description="Disordered" evidence="10">
    <location>
        <begin position="781"/>
        <end position="825"/>
    </location>
</feature>
<feature type="compositionally biased region" description="Polar residues" evidence="10">
    <location>
        <begin position="681"/>
        <end position="693"/>
    </location>
</feature>
<dbReference type="Proteomes" id="UP000515154">
    <property type="component" value="Linkage group LG11"/>
</dbReference>
<evidence type="ECO:0000256" key="5">
    <source>
        <dbReference type="ARBA" id="ARBA00022490"/>
    </source>
</evidence>
<dbReference type="RefSeq" id="XP_029643004.1">
    <property type="nucleotide sequence ID" value="XM_029787144.2"/>
</dbReference>
<protein>
    <recommendedName>
        <fullName evidence="4">Centrosomal protein kizuna</fullName>
    </recommendedName>
    <alternativeName>
        <fullName evidence="9">Polo-like kinase 1 substrate 1</fullName>
    </alternativeName>
</protein>
<gene>
    <name evidence="12" type="primary">LOC115217444</name>
</gene>
<dbReference type="KEGG" id="osn:115217444"/>
<evidence type="ECO:0000256" key="10">
    <source>
        <dbReference type="SAM" id="MobiDB-lite"/>
    </source>
</evidence>
<name>A0A6P7SXF0_9MOLL</name>
<keyword evidence="7" id="KW-0966">Cell projection</keyword>
<reference evidence="12" key="1">
    <citation type="submission" date="2025-08" db="UniProtKB">
        <authorList>
            <consortium name="RefSeq"/>
        </authorList>
    </citation>
    <scope>IDENTIFICATION</scope>
</reference>
<dbReference type="GO" id="GO:0007051">
    <property type="term" value="P:spindle organization"/>
    <property type="evidence" value="ECO:0007669"/>
    <property type="project" value="InterPro"/>
</dbReference>
<comment type="similarity">
    <text evidence="3">Belongs to the kizuna family.</text>
</comment>
<evidence type="ECO:0000313" key="12">
    <source>
        <dbReference type="RefSeq" id="XP_029643004.1"/>
    </source>
</evidence>
<evidence type="ECO:0000256" key="8">
    <source>
        <dbReference type="ARBA" id="ARBA00024919"/>
    </source>
</evidence>
<proteinExistence type="inferred from homology"/>
<feature type="region of interest" description="Disordered" evidence="10">
    <location>
        <begin position="741"/>
        <end position="768"/>
    </location>
</feature>
<evidence type="ECO:0000256" key="1">
    <source>
        <dbReference type="ARBA" id="ARBA00004120"/>
    </source>
</evidence>
<evidence type="ECO:0000256" key="7">
    <source>
        <dbReference type="ARBA" id="ARBA00023273"/>
    </source>
</evidence>
<accession>A0A6P7SXF0</accession>
<dbReference type="InterPro" id="IPR008936">
    <property type="entry name" value="Rho_GTPase_activation_prot"/>
</dbReference>
<dbReference type="AlphaFoldDB" id="A0A6P7SXF0"/>
<feature type="region of interest" description="Disordered" evidence="10">
    <location>
        <begin position="383"/>
        <end position="405"/>
    </location>
</feature>
<evidence type="ECO:0000256" key="2">
    <source>
        <dbReference type="ARBA" id="ARBA00004300"/>
    </source>
</evidence>
<feature type="compositionally biased region" description="Polar residues" evidence="10">
    <location>
        <begin position="383"/>
        <end position="397"/>
    </location>
</feature>
<evidence type="ECO:0000313" key="11">
    <source>
        <dbReference type="Proteomes" id="UP000515154"/>
    </source>
</evidence>
<keyword evidence="6" id="KW-0206">Cytoskeleton</keyword>
<keyword evidence="5" id="KW-0963">Cytoplasm</keyword>
<dbReference type="Gene3D" id="1.10.555.10">
    <property type="entry name" value="Rho GTPase activation protein"/>
    <property type="match status" value="1"/>
</dbReference>
<dbReference type="PANTHER" id="PTHR16299">
    <property type="entry name" value="CENTROSOMAL PROTEIN KIZUNA"/>
    <property type="match status" value="1"/>
</dbReference>
<comment type="subcellular location">
    <subcellularLocation>
        <location evidence="1">Cytoplasm</location>
        <location evidence="1">Cytoskeleton</location>
        <location evidence="1">Cilium basal body</location>
    </subcellularLocation>
    <subcellularLocation>
        <location evidence="2">Cytoplasm</location>
        <location evidence="2">Cytoskeleton</location>
        <location evidence="2">Microtubule organizing center</location>
        <location evidence="2">Centrosome</location>
    </subcellularLocation>
</comment>
<dbReference type="InterPro" id="IPR026742">
    <property type="entry name" value="Centrosomal_kizuma"/>
</dbReference>
<evidence type="ECO:0000256" key="4">
    <source>
        <dbReference type="ARBA" id="ARBA00013872"/>
    </source>
</evidence>
<feature type="compositionally biased region" description="Polar residues" evidence="10">
    <location>
        <begin position="883"/>
        <end position="897"/>
    </location>
</feature>
<keyword evidence="11" id="KW-1185">Reference proteome</keyword>
<comment type="function">
    <text evidence="8">Centrosomal protein required for establishing a robust mitotic centrosome architecture that can endure the forces that converge on the centrosomes during spindle formation. Required for stabilizing the expanded pericentriolar material around the centriole.</text>
</comment>
<evidence type="ECO:0000256" key="9">
    <source>
        <dbReference type="ARBA" id="ARBA00031153"/>
    </source>
</evidence>
<feature type="compositionally biased region" description="Polar residues" evidence="10">
    <location>
        <begin position="700"/>
        <end position="724"/>
    </location>
</feature>
<organism evidence="11 12">
    <name type="scientific">Octopus sinensis</name>
    <name type="common">East Asian common octopus</name>
    <dbReference type="NCBI Taxonomy" id="2607531"/>
    <lineage>
        <taxon>Eukaryota</taxon>
        <taxon>Metazoa</taxon>
        <taxon>Spiralia</taxon>
        <taxon>Lophotrochozoa</taxon>
        <taxon>Mollusca</taxon>
        <taxon>Cephalopoda</taxon>
        <taxon>Coleoidea</taxon>
        <taxon>Octopodiformes</taxon>
        <taxon>Octopoda</taxon>
        <taxon>Incirrata</taxon>
        <taxon>Octopodidae</taxon>
        <taxon>Octopus</taxon>
    </lineage>
</organism>
<feature type="compositionally biased region" description="Basic and acidic residues" evidence="10">
    <location>
        <begin position="806"/>
        <end position="818"/>
    </location>
</feature>